<name>A0A846X4X1_9ACTN</name>
<dbReference type="NCBIfam" id="NF008688">
    <property type="entry name" value="PRK11709.1"/>
    <property type="match status" value="1"/>
</dbReference>
<dbReference type="Proteomes" id="UP000582646">
    <property type="component" value="Unassembled WGS sequence"/>
</dbReference>
<dbReference type="EC" id="3.1.1.-" evidence="3"/>
<dbReference type="RefSeq" id="WP_168547652.1">
    <property type="nucleotide sequence ID" value="NZ_BAAAKS010000042.1"/>
</dbReference>
<dbReference type="SMART" id="SM00849">
    <property type="entry name" value="Lactamase_B"/>
    <property type="match status" value="1"/>
</dbReference>
<accession>A0A846X4X1</accession>
<dbReference type="Pfam" id="PF12706">
    <property type="entry name" value="Lactamase_B_2"/>
    <property type="match status" value="1"/>
</dbReference>
<sequence>MNVNEISRESWILSSFPEWGTWLNEEIRDEVVEPGSFAMWWLGCVGVWIKTPGDANITIDLWLGNGKRTKDLPAMKPRHQMARMSGARIAQPNLRNTPFVIDPFAIEGIDAVLSTHYHADHIDINVAAAVLQNCGDDVPFIGPQACVDLWVKWGVPPQRCRVVRPGDRITIKDMTITVVESFDRTILITDPPVPLADDGAQVPDMDLRAVNFIVETPGGNIYHSGDSHYSNMYAKHGKEYKIDVALASYGENPIGITDKMTSVDILRMAEALRTDVIIPVHHDIWTNMQADAHEILDLYDRRKHRLRYTFEPFLWEPGGKFVYPRDRAVREYHHPRGFPDIFEADTDLPFPAFL</sequence>
<dbReference type="EMBL" id="JAAXOQ010000041">
    <property type="protein sequence ID" value="NKY20727.1"/>
    <property type="molecule type" value="Genomic_DNA"/>
</dbReference>
<protein>
    <submittedName>
        <fullName evidence="3">L-ascorbate 6-phosphate lactonase</fullName>
        <ecNumber evidence="3">3.1.1.-</ecNumber>
    </submittedName>
</protein>
<dbReference type="AlphaFoldDB" id="A0A846X4X1"/>
<keyword evidence="1 3" id="KW-0378">Hydrolase</keyword>
<feature type="domain" description="Metallo-beta-lactamase" evidence="2">
    <location>
        <begin position="43"/>
        <end position="281"/>
    </location>
</feature>
<keyword evidence="4" id="KW-1185">Reference proteome</keyword>
<dbReference type="Gene3D" id="3.60.15.10">
    <property type="entry name" value="Ribonuclease Z/Hydroxyacylglutathione hydrolase-like"/>
    <property type="match status" value="1"/>
</dbReference>
<dbReference type="SUPFAM" id="SSF56281">
    <property type="entry name" value="Metallo-hydrolase/oxidoreductase"/>
    <property type="match status" value="1"/>
</dbReference>
<dbReference type="GO" id="GO:0016787">
    <property type="term" value="F:hydrolase activity"/>
    <property type="evidence" value="ECO:0007669"/>
    <property type="project" value="UniProtKB-KW"/>
</dbReference>
<proteinExistence type="predicted"/>
<dbReference type="PANTHER" id="PTHR43546:SF9">
    <property type="entry name" value="L-ASCORBATE-6-PHOSPHATE LACTONASE ULAG-RELATED"/>
    <property type="match status" value="1"/>
</dbReference>
<dbReference type="InterPro" id="IPR036866">
    <property type="entry name" value="RibonucZ/Hydroxyglut_hydro"/>
</dbReference>
<dbReference type="InterPro" id="IPR050114">
    <property type="entry name" value="UPF0173_UPF0282_UlaG_hydrolase"/>
</dbReference>
<evidence type="ECO:0000313" key="4">
    <source>
        <dbReference type="Proteomes" id="UP000582646"/>
    </source>
</evidence>
<reference evidence="3 4" key="1">
    <citation type="submission" date="2020-04" db="EMBL/GenBank/DDBJ databases">
        <title>MicrobeNet Type strains.</title>
        <authorList>
            <person name="Nicholson A.C."/>
        </authorList>
    </citation>
    <scope>NUCLEOTIDE SEQUENCE [LARGE SCALE GENOMIC DNA]</scope>
    <source>
        <strain evidence="3 4">DSM 44113</strain>
    </source>
</reference>
<gene>
    <name evidence="3" type="primary">ulaG</name>
    <name evidence="3" type="ORF">HF999_20430</name>
</gene>
<organism evidence="3 4">
    <name type="scientific">Tsukamurella spumae</name>
    <dbReference type="NCBI Taxonomy" id="44753"/>
    <lineage>
        <taxon>Bacteria</taxon>
        <taxon>Bacillati</taxon>
        <taxon>Actinomycetota</taxon>
        <taxon>Actinomycetes</taxon>
        <taxon>Mycobacteriales</taxon>
        <taxon>Tsukamurellaceae</taxon>
        <taxon>Tsukamurella</taxon>
    </lineage>
</organism>
<dbReference type="PANTHER" id="PTHR43546">
    <property type="entry name" value="UPF0173 METAL-DEPENDENT HYDROLASE MJ1163-RELATED"/>
    <property type="match status" value="1"/>
</dbReference>
<evidence type="ECO:0000256" key="1">
    <source>
        <dbReference type="ARBA" id="ARBA00022801"/>
    </source>
</evidence>
<evidence type="ECO:0000259" key="2">
    <source>
        <dbReference type="SMART" id="SM00849"/>
    </source>
</evidence>
<dbReference type="InterPro" id="IPR001279">
    <property type="entry name" value="Metallo-B-lactamas"/>
</dbReference>
<comment type="caution">
    <text evidence="3">The sequence shown here is derived from an EMBL/GenBank/DDBJ whole genome shotgun (WGS) entry which is preliminary data.</text>
</comment>
<evidence type="ECO:0000313" key="3">
    <source>
        <dbReference type="EMBL" id="NKY20727.1"/>
    </source>
</evidence>